<reference evidence="1 2" key="1">
    <citation type="submission" date="2024-05" db="EMBL/GenBank/DDBJ databases">
        <authorList>
            <person name="Wallberg A."/>
        </authorList>
    </citation>
    <scope>NUCLEOTIDE SEQUENCE [LARGE SCALE GENOMIC DNA]</scope>
</reference>
<dbReference type="Proteomes" id="UP001497623">
    <property type="component" value="Unassembled WGS sequence"/>
</dbReference>
<evidence type="ECO:0000313" key="2">
    <source>
        <dbReference type="Proteomes" id="UP001497623"/>
    </source>
</evidence>
<accession>A0AAV2QVQ4</accession>
<name>A0AAV2QVQ4_MEGNR</name>
<dbReference type="AlphaFoldDB" id="A0AAV2QVQ4"/>
<evidence type="ECO:0000313" key="1">
    <source>
        <dbReference type="EMBL" id="CAL4103299.1"/>
    </source>
</evidence>
<sequence length="119" mass="13851">MSESIVKEEFGDKFTQQPNITFYNNEIRNNSYKVEVKHNNENLKDSTLDNFEVKAKEEIKGNEEAIQISGDAIKCKEELEIKEESIYFTEETYQKTHTGNKTYQCSHCDNLLSTNNETI</sequence>
<keyword evidence="2" id="KW-1185">Reference proteome</keyword>
<gene>
    <name evidence="1" type="ORF">MNOR_LOCUS17527</name>
</gene>
<organism evidence="1 2">
    <name type="scientific">Meganyctiphanes norvegica</name>
    <name type="common">Northern krill</name>
    <name type="synonym">Thysanopoda norvegica</name>
    <dbReference type="NCBI Taxonomy" id="48144"/>
    <lineage>
        <taxon>Eukaryota</taxon>
        <taxon>Metazoa</taxon>
        <taxon>Ecdysozoa</taxon>
        <taxon>Arthropoda</taxon>
        <taxon>Crustacea</taxon>
        <taxon>Multicrustacea</taxon>
        <taxon>Malacostraca</taxon>
        <taxon>Eumalacostraca</taxon>
        <taxon>Eucarida</taxon>
        <taxon>Euphausiacea</taxon>
        <taxon>Euphausiidae</taxon>
        <taxon>Meganyctiphanes</taxon>
    </lineage>
</organism>
<protein>
    <submittedName>
        <fullName evidence="1">Uncharacterized protein</fullName>
    </submittedName>
</protein>
<comment type="caution">
    <text evidence="1">The sequence shown here is derived from an EMBL/GenBank/DDBJ whole genome shotgun (WGS) entry which is preliminary data.</text>
</comment>
<proteinExistence type="predicted"/>
<dbReference type="EMBL" id="CAXKWB010012088">
    <property type="protein sequence ID" value="CAL4103299.1"/>
    <property type="molecule type" value="Genomic_DNA"/>
</dbReference>